<dbReference type="Proteomes" id="UP000233551">
    <property type="component" value="Unassembled WGS sequence"/>
</dbReference>
<dbReference type="Pfam" id="PF07727">
    <property type="entry name" value="RVT_2"/>
    <property type="match status" value="1"/>
</dbReference>
<gene>
    <name evidence="3" type="ORF">CRG98_034653</name>
</gene>
<accession>A0A2I0ILR8</accession>
<comment type="caution">
    <text evidence="3">The sequence shown here is derived from an EMBL/GenBank/DDBJ whole genome shotgun (WGS) entry which is preliminary data.</text>
</comment>
<dbReference type="Gene3D" id="4.10.60.10">
    <property type="entry name" value="Zinc finger, CCHC-type"/>
    <property type="match status" value="1"/>
</dbReference>
<feature type="region of interest" description="Disordered" evidence="1">
    <location>
        <begin position="117"/>
        <end position="148"/>
    </location>
</feature>
<dbReference type="Pfam" id="PF14223">
    <property type="entry name" value="Retrotran_gag_2"/>
    <property type="match status" value="1"/>
</dbReference>
<dbReference type="InterPro" id="IPR036875">
    <property type="entry name" value="Znf_CCHC_sf"/>
</dbReference>
<sequence length="363" mass="41830">MEIWKALEKKYNTERQGTDKFLMMKYFEFKMLDSVPIMDQVHELQILVSGLHDLKVIILESLQVGAIISKLLSSWNDYRKKLLPMAEDFTVEKILRHLSIEEETRKRDAVYLPKGSKVNHVSESQNSRKGKRNAMSNTEDTQDKKRKSRNCYHFNKKGHYIKDCKLLKKEKDAATSKVNMVEDMDLVAMVTRGIESLEIDDLLIFGMDLEGVCETKEYLASNFKMKDLNEIDTILGIKVQKHERGFALSQSHFIEKVLEKFKCLNIKDSNTPFDLNFKLSENTGRAIAQLEYASAIESLMYAMHCTRPDIAFAVCKLARFTSCPSTDHWKGICRILGYLRKTKNLGLFYGDYPVVLEGYSDAS</sequence>
<dbReference type="AlphaFoldDB" id="A0A2I0ILR8"/>
<dbReference type="GO" id="GO:0003676">
    <property type="term" value="F:nucleic acid binding"/>
    <property type="evidence" value="ECO:0007669"/>
    <property type="project" value="InterPro"/>
</dbReference>
<dbReference type="InterPro" id="IPR013103">
    <property type="entry name" value="RVT_2"/>
</dbReference>
<evidence type="ECO:0000313" key="4">
    <source>
        <dbReference type="Proteomes" id="UP000233551"/>
    </source>
</evidence>
<evidence type="ECO:0000313" key="3">
    <source>
        <dbReference type="EMBL" id="PKI44958.1"/>
    </source>
</evidence>
<feature type="domain" description="Reverse transcriptase Ty1/copia-type" evidence="2">
    <location>
        <begin position="194"/>
        <end position="272"/>
    </location>
</feature>
<organism evidence="3 4">
    <name type="scientific">Punica granatum</name>
    <name type="common">Pomegranate</name>
    <dbReference type="NCBI Taxonomy" id="22663"/>
    <lineage>
        <taxon>Eukaryota</taxon>
        <taxon>Viridiplantae</taxon>
        <taxon>Streptophyta</taxon>
        <taxon>Embryophyta</taxon>
        <taxon>Tracheophyta</taxon>
        <taxon>Spermatophyta</taxon>
        <taxon>Magnoliopsida</taxon>
        <taxon>eudicotyledons</taxon>
        <taxon>Gunneridae</taxon>
        <taxon>Pentapetalae</taxon>
        <taxon>rosids</taxon>
        <taxon>malvids</taxon>
        <taxon>Myrtales</taxon>
        <taxon>Lythraceae</taxon>
        <taxon>Punica</taxon>
    </lineage>
</organism>
<name>A0A2I0ILR8_PUNGR</name>
<dbReference type="EMBL" id="PGOL01002817">
    <property type="protein sequence ID" value="PKI44958.1"/>
    <property type="molecule type" value="Genomic_DNA"/>
</dbReference>
<proteinExistence type="predicted"/>
<protein>
    <recommendedName>
        <fullName evidence="2">Reverse transcriptase Ty1/copia-type domain-containing protein</fullName>
    </recommendedName>
</protein>
<dbReference type="PANTHER" id="PTHR47592">
    <property type="entry name" value="PBF68 PROTEIN"/>
    <property type="match status" value="1"/>
</dbReference>
<keyword evidence="4" id="KW-1185">Reference proteome</keyword>
<reference evidence="3 4" key="1">
    <citation type="submission" date="2017-11" db="EMBL/GenBank/DDBJ databases">
        <title>De-novo sequencing of pomegranate (Punica granatum L.) genome.</title>
        <authorList>
            <person name="Akparov Z."/>
            <person name="Amiraslanov A."/>
            <person name="Hajiyeva S."/>
            <person name="Abbasov M."/>
            <person name="Kaur K."/>
            <person name="Hamwieh A."/>
            <person name="Solovyev V."/>
            <person name="Salamov A."/>
            <person name="Braich B."/>
            <person name="Kosarev P."/>
            <person name="Mahmoud A."/>
            <person name="Hajiyev E."/>
            <person name="Babayeva S."/>
            <person name="Izzatullayeva V."/>
            <person name="Mammadov A."/>
            <person name="Mammadov A."/>
            <person name="Sharifova S."/>
            <person name="Ojaghi J."/>
            <person name="Eynullazada K."/>
            <person name="Bayramov B."/>
            <person name="Abdulazimova A."/>
            <person name="Shahmuradov I."/>
        </authorList>
    </citation>
    <scope>NUCLEOTIDE SEQUENCE [LARGE SCALE GENOMIC DNA]</scope>
    <source>
        <strain evidence="4">cv. AG2017</strain>
        <tissue evidence="3">Leaf</tissue>
    </source>
</reference>
<dbReference type="STRING" id="22663.A0A2I0ILR8"/>
<dbReference type="SUPFAM" id="SSF57756">
    <property type="entry name" value="Retrovirus zinc finger-like domains"/>
    <property type="match status" value="1"/>
</dbReference>
<evidence type="ECO:0000256" key="1">
    <source>
        <dbReference type="SAM" id="MobiDB-lite"/>
    </source>
</evidence>
<dbReference type="GO" id="GO:0008270">
    <property type="term" value="F:zinc ion binding"/>
    <property type="evidence" value="ECO:0007669"/>
    <property type="project" value="InterPro"/>
</dbReference>
<dbReference type="PANTHER" id="PTHR47592:SF31">
    <property type="entry name" value="ZINC FINGER, CCHC-TYPE-RELATED"/>
    <property type="match status" value="1"/>
</dbReference>
<evidence type="ECO:0000259" key="2">
    <source>
        <dbReference type="Pfam" id="PF07727"/>
    </source>
</evidence>